<dbReference type="EMBL" id="CP043450">
    <property type="protein sequence ID" value="QEM12541.1"/>
    <property type="molecule type" value="Genomic_DNA"/>
</dbReference>
<keyword evidence="1 4" id="KW-0378">Hydrolase</keyword>
<keyword evidence="5" id="KW-1185">Reference proteome</keyword>
<feature type="signal peptide" evidence="2">
    <location>
        <begin position="1"/>
        <end position="20"/>
    </location>
</feature>
<dbReference type="GO" id="GO:0004301">
    <property type="term" value="F:epoxide hydrolase activity"/>
    <property type="evidence" value="ECO:0007669"/>
    <property type="project" value="TreeGrafter"/>
</dbReference>
<evidence type="ECO:0000256" key="2">
    <source>
        <dbReference type="SAM" id="SignalP"/>
    </source>
</evidence>
<name>A0A5C1I6K7_9SPHI</name>
<evidence type="ECO:0000256" key="1">
    <source>
        <dbReference type="ARBA" id="ARBA00022801"/>
    </source>
</evidence>
<dbReference type="FunFam" id="3.40.50.1820:FF:000173">
    <property type="entry name" value="Alpha/beta hydrolase"/>
    <property type="match status" value="1"/>
</dbReference>
<dbReference type="PRINTS" id="PR00412">
    <property type="entry name" value="EPOXHYDRLASE"/>
</dbReference>
<evidence type="ECO:0000313" key="5">
    <source>
        <dbReference type="Proteomes" id="UP000251402"/>
    </source>
</evidence>
<feature type="chain" id="PRO_5022969592" evidence="2">
    <location>
        <begin position="21"/>
        <end position="323"/>
    </location>
</feature>
<feature type="domain" description="AB hydrolase-1" evidence="3">
    <location>
        <begin position="63"/>
        <end position="306"/>
    </location>
</feature>
<gene>
    <name evidence="4" type="ORF">DEO27_021840</name>
</gene>
<dbReference type="InterPro" id="IPR051340">
    <property type="entry name" value="Haloalkane_dehalogenase"/>
</dbReference>
<dbReference type="PANTHER" id="PTHR42977:SF3">
    <property type="entry name" value="AB HYDROLASE-1 DOMAIN-CONTAINING PROTEIN"/>
    <property type="match status" value="1"/>
</dbReference>
<keyword evidence="2" id="KW-0732">Signal</keyword>
<evidence type="ECO:0000313" key="4">
    <source>
        <dbReference type="EMBL" id="QEM12541.1"/>
    </source>
</evidence>
<dbReference type="Proteomes" id="UP000251402">
    <property type="component" value="Chromosome"/>
</dbReference>
<reference evidence="4" key="1">
    <citation type="submission" date="2019-08" db="EMBL/GenBank/DDBJ databases">
        <title>Comparative genome analysis confer to the adaptation heavy metal polluted environment.</title>
        <authorList>
            <person name="Li Y."/>
        </authorList>
    </citation>
    <scope>NUCLEOTIDE SEQUENCE [LARGE SCALE GENOMIC DNA]</scope>
    <source>
        <strain evidence="4">P1</strain>
    </source>
</reference>
<dbReference type="AlphaFoldDB" id="A0A5C1I6K7"/>
<dbReference type="InterPro" id="IPR000073">
    <property type="entry name" value="AB_hydrolase_1"/>
</dbReference>
<dbReference type="Pfam" id="PF00561">
    <property type="entry name" value="Abhydrolase_1"/>
    <property type="match status" value="1"/>
</dbReference>
<organism evidence="4 5">
    <name type="scientific">Mucilaginibacter rubeus</name>
    <dbReference type="NCBI Taxonomy" id="2027860"/>
    <lineage>
        <taxon>Bacteria</taxon>
        <taxon>Pseudomonadati</taxon>
        <taxon>Bacteroidota</taxon>
        <taxon>Sphingobacteriia</taxon>
        <taxon>Sphingobacteriales</taxon>
        <taxon>Sphingobacteriaceae</taxon>
        <taxon>Mucilaginibacter</taxon>
    </lineage>
</organism>
<dbReference type="Gene3D" id="3.40.50.1820">
    <property type="entry name" value="alpha/beta hydrolase"/>
    <property type="match status" value="1"/>
</dbReference>
<evidence type="ECO:0000259" key="3">
    <source>
        <dbReference type="Pfam" id="PF00561"/>
    </source>
</evidence>
<dbReference type="SUPFAM" id="SSF53474">
    <property type="entry name" value="alpha/beta-Hydrolases"/>
    <property type="match status" value="1"/>
</dbReference>
<dbReference type="InterPro" id="IPR000639">
    <property type="entry name" value="Epox_hydrolase-like"/>
</dbReference>
<proteinExistence type="predicted"/>
<dbReference type="InterPro" id="IPR029058">
    <property type="entry name" value="AB_hydrolase_fold"/>
</dbReference>
<protein>
    <submittedName>
        <fullName evidence="4">Alpha/beta hydrolase</fullName>
    </submittedName>
</protein>
<dbReference type="KEGG" id="mrub:DEO27_021840"/>
<accession>A0A5C1I6K7</accession>
<dbReference type="PANTHER" id="PTHR42977">
    <property type="entry name" value="HYDROLASE-RELATED"/>
    <property type="match status" value="1"/>
</dbReference>
<sequence>MKIKNLIITALAATTFVAGAYAQSTKNSTIKTQTMETNQIHYRNIKANGLNIFYREAGPKDAPTILLLHGYPTSSHMFRNLIPTLSTKFHVLAPDLPGFGFSDMPDHTQFKYTFDNLANTMQAFIDELGLKRFAIYIFDYGAPIGLRLALANPEKITGIISQNGNAYEEGLSSGWNPIQKYWQDPSQENRDALRDFVKEKMTRFQYFEGVSDPSLIAPESYILDQQTLDRPGNVEIQLDLMLDYRTNVALYPKFQAYFREHKPKLLAVWGNKDPFFLPTGAEGYKRDNPNATVKFYNTGHFALETHAKEIGQDVLEFLGGLPK</sequence>
<dbReference type="RefSeq" id="WP_112568602.1">
    <property type="nucleotide sequence ID" value="NZ_CP043450.1"/>
</dbReference>
<dbReference type="OrthoDB" id="9799612at2"/>